<dbReference type="SMART" id="SM00720">
    <property type="entry name" value="calpain_III"/>
    <property type="match status" value="1"/>
</dbReference>
<keyword evidence="4" id="KW-0788">Thiol protease</keyword>
<dbReference type="InterPro" id="IPR036213">
    <property type="entry name" value="Calpain_III_sf"/>
</dbReference>
<feature type="compositionally biased region" description="Low complexity" evidence="6">
    <location>
        <begin position="119"/>
        <end position="132"/>
    </location>
</feature>
<evidence type="ECO:0000256" key="1">
    <source>
        <dbReference type="ARBA" id="ARBA00007623"/>
    </source>
</evidence>
<dbReference type="PANTHER" id="PTHR10183">
    <property type="entry name" value="CALPAIN"/>
    <property type="match status" value="1"/>
</dbReference>
<dbReference type="SUPFAM" id="SSF49562">
    <property type="entry name" value="C2 domain (Calcium/lipid-binding domain, CaLB)"/>
    <property type="match status" value="1"/>
</dbReference>
<comment type="caution">
    <text evidence="5">Lacks conserved residue(s) required for the propagation of feature annotation.</text>
</comment>
<dbReference type="CDD" id="cd00030">
    <property type="entry name" value="C2"/>
    <property type="match status" value="1"/>
</dbReference>
<name>A0A8J5XKI6_DIALT</name>
<dbReference type="PROSITE" id="PS50203">
    <property type="entry name" value="CALPAIN_CAT"/>
    <property type="match status" value="1"/>
</dbReference>
<dbReference type="PANTHER" id="PTHR10183:SF379">
    <property type="entry name" value="CALPAIN-5"/>
    <property type="match status" value="1"/>
</dbReference>
<keyword evidence="10" id="KW-1185">Reference proteome</keyword>
<dbReference type="InterPro" id="IPR022684">
    <property type="entry name" value="Calpain_cysteine_protease"/>
</dbReference>
<evidence type="ECO:0000313" key="10">
    <source>
        <dbReference type="Proteomes" id="UP000751190"/>
    </source>
</evidence>
<evidence type="ECO:0000259" key="7">
    <source>
        <dbReference type="PROSITE" id="PS50004"/>
    </source>
</evidence>
<dbReference type="Pfam" id="PF00648">
    <property type="entry name" value="Peptidase_C2"/>
    <property type="match status" value="1"/>
</dbReference>
<reference evidence="9" key="1">
    <citation type="submission" date="2021-05" db="EMBL/GenBank/DDBJ databases">
        <title>The genome of the haptophyte Pavlova lutheri (Diacronema luteri, Pavlovales) - a model for lipid biosynthesis in eukaryotic algae.</title>
        <authorList>
            <person name="Hulatt C.J."/>
            <person name="Posewitz M.C."/>
        </authorList>
    </citation>
    <scope>NUCLEOTIDE SEQUENCE</scope>
    <source>
        <strain evidence="9">NIVA-4/92</strain>
    </source>
</reference>
<evidence type="ECO:0000259" key="8">
    <source>
        <dbReference type="PROSITE" id="PS50203"/>
    </source>
</evidence>
<dbReference type="OrthoDB" id="167576at2759"/>
<evidence type="ECO:0000256" key="6">
    <source>
        <dbReference type="SAM" id="MobiDB-lite"/>
    </source>
</evidence>
<dbReference type="InterPro" id="IPR038765">
    <property type="entry name" value="Papain-like_cys_pep_sf"/>
</dbReference>
<comment type="caution">
    <text evidence="9">The sequence shown here is derived from an EMBL/GenBank/DDBJ whole genome shotgun (WGS) entry which is preliminary data.</text>
</comment>
<dbReference type="SMART" id="SM00230">
    <property type="entry name" value="CysPc"/>
    <property type="match status" value="1"/>
</dbReference>
<dbReference type="GO" id="GO:0006508">
    <property type="term" value="P:proteolysis"/>
    <property type="evidence" value="ECO:0007669"/>
    <property type="project" value="UniProtKB-KW"/>
</dbReference>
<evidence type="ECO:0000313" key="9">
    <source>
        <dbReference type="EMBL" id="KAG8463172.1"/>
    </source>
</evidence>
<evidence type="ECO:0008006" key="11">
    <source>
        <dbReference type="Google" id="ProtNLM"/>
    </source>
</evidence>
<feature type="compositionally biased region" description="Low complexity" evidence="6">
    <location>
        <begin position="141"/>
        <end position="152"/>
    </location>
</feature>
<dbReference type="SMART" id="SM00239">
    <property type="entry name" value="C2"/>
    <property type="match status" value="1"/>
</dbReference>
<organism evidence="9 10">
    <name type="scientific">Diacronema lutheri</name>
    <name type="common">Unicellular marine alga</name>
    <name type="synonym">Monochrysis lutheri</name>
    <dbReference type="NCBI Taxonomy" id="2081491"/>
    <lineage>
        <taxon>Eukaryota</taxon>
        <taxon>Haptista</taxon>
        <taxon>Haptophyta</taxon>
        <taxon>Pavlovophyceae</taxon>
        <taxon>Pavlovales</taxon>
        <taxon>Pavlovaceae</taxon>
        <taxon>Diacronema</taxon>
    </lineage>
</organism>
<feature type="region of interest" description="Disordered" evidence="6">
    <location>
        <begin position="119"/>
        <end position="159"/>
    </location>
</feature>
<feature type="domain" description="Calpain catalytic" evidence="8">
    <location>
        <begin position="477"/>
        <end position="829"/>
    </location>
</feature>
<comment type="similarity">
    <text evidence="1">Belongs to the peptidase C2 family.</text>
</comment>
<sequence length="1213" mass="123409">MLAERQPPPPSELAPHARANRTARVIIYGRDGSDATREFIDACRRRAIAYELRPLEPVQPAPHRREALAKLRAARMLGPDGLAVGGAGLQIEIPLVDVEGELFQAPTVEQIKHSMRARGFAEPARAPGAPGALSTPDARSGAPGWPGAAGAATSDRVTDSHADASARRLVVYTLGPADAEPWTAALVRQLRGAGLSPELRDTLGAGSVVAAQREQMWALAKAAPWWRGGDVPLAMPIIDAYGASTLQRPSVDDVLRARGAAGLPQALPPKPPPTTTTVIIYSRASDLPTARLCAALEGAALGFALRDVDASAAAAREMWALLDAAEARAGGGAHGTVDGAGGKARLPVVDAYGTVLIDPALADVRRARQAAGLPEAARSSELFASADLTAGARARAGADSADGAHMPAAGGHAAGGAAHGAGAAVPPLLSAGGEGGEAAAAASSSAAPAARARASLPRALGLSFAAVLARCAALGRQFEDPDFDASASSLFREPTRPPRGHSDAGVEWLRPSELHAAALVFQRPPAADTLVQGKLADGWLLSAMGVLAAGAAAAVPTATPGGAFGPIEQLFTAYDSAAGVVAISLFVDGGWRTVVTDDRVPCDTRARAPLYARALDPSSAWVALLEKAVAKLFGSYEAISGGNVGYALRLLSGGHARELPLPPAAAKAAGAGSAPTAAATADFFGAISAALARGALVAAVPGGSVTPHVPGGFGGLRTMDGGLWRGRAYAVVAVAGAAAGSAGSPAGEPDAGPASGAWLRLENRFAPEHRCDGVWEGAGRTLGSPPAAAMPVAAPLAPPAPPAWAESSFWMPAAEALRLIGVFKECTLTSPSRFGLATVSGRWEARSAGGGPHLSTFPLNPAYRLAVPQDSIVLLTLHVPDGRLERARAPPPPPPAAAPPAVPRRPAIGFVVADATGEELALGGNASVLGALTDLSSRARLAPALRWVRAPVVGESVALRAGQVAIVVPCAFAPAHVGAFTLSARASATPSGAPVQPTLEPLAPPVDERAAQALVAAYRADLAPPASALAAHGPAGARAAAQPRAAEALLDGEADAVEWDARLPAADPRLPADARLAVQVRVVRARGLPPKDDSAETRAAVRANRPPPAGAAALAAAYCLVTLDDLHRRQRGRTRTVPGSCAPEWDEAFTFEGASADARIVVDVYDADPLGDDDFLGKATLLVAELPRDGSAVQRRVRLIEGEVEVGVTVWSD</sequence>
<dbReference type="GO" id="GO:0004198">
    <property type="term" value="F:calcium-dependent cysteine-type endopeptidase activity"/>
    <property type="evidence" value="ECO:0007669"/>
    <property type="project" value="InterPro"/>
</dbReference>
<proteinExistence type="inferred from homology"/>
<dbReference type="InterPro" id="IPR001300">
    <property type="entry name" value="Peptidase_C2_calpain_cat"/>
</dbReference>
<evidence type="ECO:0000256" key="3">
    <source>
        <dbReference type="ARBA" id="ARBA00022801"/>
    </source>
</evidence>
<dbReference type="SUPFAM" id="SSF49758">
    <property type="entry name" value="Calpain large subunit, middle domain (domain III)"/>
    <property type="match status" value="1"/>
</dbReference>
<dbReference type="Gene3D" id="2.60.120.380">
    <property type="match status" value="1"/>
</dbReference>
<evidence type="ECO:0000256" key="5">
    <source>
        <dbReference type="PROSITE-ProRule" id="PRU00239"/>
    </source>
</evidence>
<dbReference type="AlphaFoldDB" id="A0A8J5XKI6"/>
<gene>
    <name evidence="9" type="ORF">KFE25_011169</name>
</gene>
<dbReference type="Pfam" id="PF00168">
    <property type="entry name" value="C2"/>
    <property type="match status" value="1"/>
</dbReference>
<dbReference type="SUPFAM" id="SSF54001">
    <property type="entry name" value="Cysteine proteinases"/>
    <property type="match status" value="1"/>
</dbReference>
<protein>
    <recommendedName>
        <fullName evidence="11">C2 domain-containing protein</fullName>
    </recommendedName>
</protein>
<dbReference type="InterPro" id="IPR035892">
    <property type="entry name" value="C2_domain_sf"/>
</dbReference>
<dbReference type="PROSITE" id="PS50004">
    <property type="entry name" value="C2"/>
    <property type="match status" value="1"/>
</dbReference>
<keyword evidence="3" id="KW-0378">Hydrolase</keyword>
<dbReference type="InterPro" id="IPR000008">
    <property type="entry name" value="C2_dom"/>
</dbReference>
<evidence type="ECO:0000256" key="4">
    <source>
        <dbReference type="ARBA" id="ARBA00022807"/>
    </source>
</evidence>
<dbReference type="PRINTS" id="PR00704">
    <property type="entry name" value="CALPAIN"/>
</dbReference>
<feature type="domain" description="C2" evidence="7">
    <location>
        <begin position="1059"/>
        <end position="1196"/>
    </location>
</feature>
<dbReference type="EMBL" id="JAGTXO010000017">
    <property type="protein sequence ID" value="KAG8463172.1"/>
    <property type="molecule type" value="Genomic_DNA"/>
</dbReference>
<dbReference type="InterPro" id="IPR022683">
    <property type="entry name" value="Calpain_III"/>
</dbReference>
<dbReference type="Gene3D" id="2.60.40.150">
    <property type="entry name" value="C2 domain"/>
    <property type="match status" value="1"/>
</dbReference>
<keyword evidence="2" id="KW-0645">Protease</keyword>
<evidence type="ECO:0000256" key="2">
    <source>
        <dbReference type="ARBA" id="ARBA00022670"/>
    </source>
</evidence>
<accession>A0A8J5XKI6</accession>
<dbReference type="Proteomes" id="UP000751190">
    <property type="component" value="Unassembled WGS sequence"/>
</dbReference>